<feature type="compositionally biased region" description="Basic residues" evidence="1">
    <location>
        <begin position="157"/>
        <end position="170"/>
    </location>
</feature>
<keyword evidence="2" id="KW-0812">Transmembrane</keyword>
<evidence type="ECO:0000313" key="4">
    <source>
        <dbReference type="Proteomes" id="UP000675940"/>
    </source>
</evidence>
<sequence length="183" mass="20360">MNDTTIPLRRNLADLLPFLAEPLVLTVGLAVVGAALAAFMFLQFRDRSRHRNEPEPGTLAGLRVFTWLLTPIWFLIVAHILYALVALALAFDPSRQGTEEGADLRWHVLAFVGLITALGALVSAPPRPDPGLDHRTPDPHRRAGPPDRPHLQGRGTPWRRKDRKPHRKAGHNLDRQARGTDNP</sequence>
<dbReference type="AlphaFoldDB" id="A0A940MMC0"/>
<comment type="caution">
    <text evidence="3">The sequence shown here is derived from an EMBL/GenBank/DDBJ whole genome shotgun (WGS) entry which is preliminary data.</text>
</comment>
<feature type="compositionally biased region" description="Basic and acidic residues" evidence="1">
    <location>
        <begin position="171"/>
        <end position="183"/>
    </location>
</feature>
<keyword evidence="2" id="KW-1133">Transmembrane helix</keyword>
<name>A0A940MMC0_9RHOB</name>
<feature type="region of interest" description="Disordered" evidence="1">
    <location>
        <begin position="125"/>
        <end position="183"/>
    </location>
</feature>
<evidence type="ECO:0000256" key="2">
    <source>
        <dbReference type="SAM" id="Phobius"/>
    </source>
</evidence>
<feature type="compositionally biased region" description="Basic and acidic residues" evidence="1">
    <location>
        <begin position="130"/>
        <end position="150"/>
    </location>
</feature>
<accession>A0A940MMC0</accession>
<dbReference type="Proteomes" id="UP000675940">
    <property type="component" value="Unassembled WGS sequence"/>
</dbReference>
<feature type="transmembrane region" description="Helical" evidence="2">
    <location>
        <begin position="65"/>
        <end position="91"/>
    </location>
</feature>
<gene>
    <name evidence="3" type="ORF">J5474_01165</name>
</gene>
<feature type="transmembrane region" description="Helical" evidence="2">
    <location>
        <begin position="106"/>
        <end position="125"/>
    </location>
</feature>
<evidence type="ECO:0000313" key="3">
    <source>
        <dbReference type="EMBL" id="MBP0481103.1"/>
    </source>
</evidence>
<proteinExistence type="predicted"/>
<keyword evidence="2" id="KW-0472">Membrane</keyword>
<feature type="transmembrane region" description="Helical" evidence="2">
    <location>
        <begin position="23"/>
        <end position="44"/>
    </location>
</feature>
<evidence type="ECO:0000256" key="1">
    <source>
        <dbReference type="SAM" id="MobiDB-lite"/>
    </source>
</evidence>
<keyword evidence="4" id="KW-1185">Reference proteome</keyword>
<protein>
    <submittedName>
        <fullName evidence="3">Uncharacterized protein</fullName>
    </submittedName>
</protein>
<dbReference type="EMBL" id="JAGISH010000001">
    <property type="protein sequence ID" value="MBP0481103.1"/>
    <property type="molecule type" value="Genomic_DNA"/>
</dbReference>
<organism evidence="3 4">
    <name type="scientific">Sagittula salina</name>
    <dbReference type="NCBI Taxonomy" id="2820268"/>
    <lineage>
        <taxon>Bacteria</taxon>
        <taxon>Pseudomonadati</taxon>
        <taxon>Pseudomonadota</taxon>
        <taxon>Alphaproteobacteria</taxon>
        <taxon>Rhodobacterales</taxon>
        <taxon>Roseobacteraceae</taxon>
        <taxon>Sagittula</taxon>
    </lineage>
</organism>
<dbReference type="RefSeq" id="WP_209358527.1">
    <property type="nucleotide sequence ID" value="NZ_JAGISH010000001.1"/>
</dbReference>
<reference evidence="3" key="1">
    <citation type="submission" date="2021-03" db="EMBL/GenBank/DDBJ databases">
        <title>Sagittula salina sp. nov. strain M10.9X isolated from the marine waste.</title>
        <authorList>
            <person name="Satari L."/>
            <person name="Molina-Menor E."/>
            <person name="Vidal-Verdu A."/>
            <person name="Pascual J."/>
            <person name="Pereto J."/>
            <person name="Porcar M."/>
        </authorList>
    </citation>
    <scope>NUCLEOTIDE SEQUENCE</scope>
    <source>
        <strain evidence="3">M10.9X</strain>
    </source>
</reference>